<feature type="region of interest" description="Disordered" evidence="3">
    <location>
        <begin position="387"/>
        <end position="418"/>
    </location>
</feature>
<evidence type="ECO:0000256" key="2">
    <source>
        <dbReference type="SAM" id="Coils"/>
    </source>
</evidence>
<keyword evidence="7" id="KW-1185">Reference proteome</keyword>
<dbReference type="Pfam" id="PF25888">
    <property type="entry name" value="WHD_DnaB"/>
    <property type="match status" value="1"/>
</dbReference>
<protein>
    <submittedName>
        <fullName evidence="6">Uncharacterized protein</fullName>
    </submittedName>
</protein>
<organism evidence="6 7">
    <name type="scientific">Macrococcoides goetzii</name>
    <dbReference type="NCBI Taxonomy" id="1891097"/>
    <lineage>
        <taxon>Bacteria</taxon>
        <taxon>Bacillati</taxon>
        <taxon>Bacillota</taxon>
        <taxon>Bacilli</taxon>
        <taxon>Bacillales</taxon>
        <taxon>Staphylococcaceae</taxon>
        <taxon>Macrococcoides</taxon>
    </lineage>
</organism>
<gene>
    <name evidence="6" type="ORF">BFS35_000800</name>
</gene>
<dbReference type="Proteomes" id="UP000229523">
    <property type="component" value="Unassembled WGS sequence"/>
</dbReference>
<comment type="caution">
    <text evidence="6">The sequence shown here is derived from an EMBL/GenBank/DDBJ whole genome shotgun (WGS) entry which is preliminary data.</text>
</comment>
<dbReference type="InterPro" id="IPR058660">
    <property type="entry name" value="WHD_DnaB"/>
</dbReference>
<evidence type="ECO:0000259" key="4">
    <source>
        <dbReference type="Pfam" id="PF07261"/>
    </source>
</evidence>
<feature type="domain" description="DnaB/C C-terminal" evidence="4">
    <location>
        <begin position="323"/>
        <end position="381"/>
    </location>
</feature>
<name>A0A2G5NP37_9STAP</name>
<dbReference type="AlphaFoldDB" id="A0A2G5NP37"/>
<feature type="coiled-coil region" evidence="2">
    <location>
        <begin position="422"/>
        <end position="449"/>
    </location>
</feature>
<feature type="domain" description="Replicative helicase loading/DNA remodeling protein DnaB N-terminal winged helix" evidence="5">
    <location>
        <begin position="11"/>
        <end position="262"/>
    </location>
</feature>
<comment type="similarity">
    <text evidence="1">Belongs to the DnaB/DnaD family.</text>
</comment>
<dbReference type="RefSeq" id="WP_099579960.1">
    <property type="nucleotide sequence ID" value="NZ_MJBI02000001.1"/>
</dbReference>
<dbReference type="EMBL" id="MJBI02000001">
    <property type="protein sequence ID" value="RAI82253.1"/>
    <property type="molecule type" value="Genomic_DNA"/>
</dbReference>
<evidence type="ECO:0000256" key="1">
    <source>
        <dbReference type="ARBA" id="ARBA00093462"/>
    </source>
</evidence>
<accession>A0A2G5NP37</accession>
<evidence type="ECO:0000313" key="7">
    <source>
        <dbReference type="Proteomes" id="UP000229523"/>
    </source>
</evidence>
<proteinExistence type="inferred from homology"/>
<evidence type="ECO:0000259" key="5">
    <source>
        <dbReference type="Pfam" id="PF25888"/>
    </source>
</evidence>
<evidence type="ECO:0000256" key="3">
    <source>
        <dbReference type="SAM" id="MobiDB-lite"/>
    </source>
</evidence>
<reference evidence="6 7" key="1">
    <citation type="journal article" date="2018" name="Front. Microbiol.">
        <title>Description and Comparative Genomics of Macrococcus caseolyticus subsp. hominis subsp. nov., Macrococcus goetzii sp. nov., Macrococcus epidermidis sp. nov., and Macrococcus bohemicus sp. nov., Novel Macrococci From Human Clinical Material With Virulence Potential and Suspected Uptake of Foreign DNA by Natural Transformation.</title>
        <authorList>
            <person name="Maslanova I."/>
            <person name="Wertheimer Z."/>
            <person name="Sedlacek I."/>
            <person name="Svec P."/>
            <person name="Indrakova A."/>
            <person name="Kovarovic V."/>
            <person name="Schumann P."/>
            <person name="Sproer C."/>
            <person name="Kralova S."/>
            <person name="Sedo O."/>
            <person name="Kristofova L."/>
            <person name="Vrbovska V."/>
            <person name="Fuzik T."/>
            <person name="Petras P."/>
            <person name="Zdrahal Z."/>
            <person name="Ruzickova V."/>
            <person name="Doskar J."/>
            <person name="Pantucek R."/>
        </authorList>
    </citation>
    <scope>NUCLEOTIDE SEQUENCE [LARGE SCALE GENOMIC DNA]</scope>
    <source>
        <strain evidence="6 7">CCM 4927</strain>
    </source>
</reference>
<keyword evidence="2" id="KW-0175">Coiled coil</keyword>
<dbReference type="InterPro" id="IPR006343">
    <property type="entry name" value="DnaB/C_C"/>
</dbReference>
<feature type="compositionally biased region" description="Basic and acidic residues" evidence="3">
    <location>
        <begin position="387"/>
        <end position="399"/>
    </location>
</feature>
<sequence>MQHYFTELNGTDQFTVTTNYISTHLTEDVLKTLYTPLIGIECVGVYQFLSQFLNDYNQVSNDYTHYIFLSELKMNLSHFEVIRKRLEAIGLLKTYMRIDDSNQKFIYKLISPVMPAQFFNDPMLSVFLYQQVGKHRYQVLKSRYFTNNIDYDGYRDISSKYMDVFGTPKSPEPVVFEYNSEIIKQSDPYGIPIHHQTFDFDMLETLLSQNLITSEQLPKKTRDLISQLAALYDIAPTEMRQIILKSLTSNQTISHEELRKNARDFYKIEHDGALPTLQVQEQSDNIKSEDKEASTLLNWFEMLDTTSPIDMLTSFSKSEPTLKQKRMIESILEREQLPYGVFNILIQYVLFTKDMKLPQAYIEEIASNWKKQNLKTSQEAYHFVKSMDKKRTERKDKSSRPKQYLPPSKEMTPKWLTDESIASNKVDENVDLEAERRKLQQELNQLWEEDK</sequence>
<dbReference type="Pfam" id="PF07261">
    <property type="entry name" value="DnaB_2"/>
    <property type="match status" value="1"/>
</dbReference>
<evidence type="ECO:0000313" key="6">
    <source>
        <dbReference type="EMBL" id="RAI82253.1"/>
    </source>
</evidence>